<gene>
    <name evidence="2" type="ORF">LSH36_727g00005</name>
</gene>
<dbReference type="AlphaFoldDB" id="A0AAD9MUQ0"/>
<evidence type="ECO:0000313" key="3">
    <source>
        <dbReference type="Proteomes" id="UP001208570"/>
    </source>
</evidence>
<protein>
    <submittedName>
        <fullName evidence="2">Uncharacterized protein</fullName>
    </submittedName>
</protein>
<keyword evidence="3" id="KW-1185">Reference proteome</keyword>
<dbReference type="Proteomes" id="UP001208570">
    <property type="component" value="Unassembled WGS sequence"/>
</dbReference>
<evidence type="ECO:0000256" key="1">
    <source>
        <dbReference type="SAM" id="MobiDB-lite"/>
    </source>
</evidence>
<reference evidence="2" key="1">
    <citation type="journal article" date="2023" name="Mol. Biol. Evol.">
        <title>Third-Generation Sequencing Reveals the Adaptive Role of the Epigenome in Three Deep-Sea Polychaetes.</title>
        <authorList>
            <person name="Perez M."/>
            <person name="Aroh O."/>
            <person name="Sun Y."/>
            <person name="Lan Y."/>
            <person name="Juniper S.K."/>
            <person name="Young C.R."/>
            <person name="Angers B."/>
            <person name="Qian P.Y."/>
        </authorList>
    </citation>
    <scope>NUCLEOTIDE SEQUENCE</scope>
    <source>
        <strain evidence="2">P08H-3</strain>
    </source>
</reference>
<sequence length="108" mass="12290">MDTSSSLSSPSPSSGSASGSSGLAPRTSWIAYSHIRWIYVIWFWICLCVSPGQGLYGLDQADYYGECNKFLYSSTIEPPLYRLIELHIRHNFRQVYLLEDVMISLKIF</sequence>
<dbReference type="EMBL" id="JAODUP010000727">
    <property type="protein sequence ID" value="KAK2144818.1"/>
    <property type="molecule type" value="Genomic_DNA"/>
</dbReference>
<comment type="caution">
    <text evidence="2">The sequence shown here is derived from an EMBL/GenBank/DDBJ whole genome shotgun (WGS) entry which is preliminary data.</text>
</comment>
<accession>A0AAD9MUQ0</accession>
<evidence type="ECO:0000313" key="2">
    <source>
        <dbReference type="EMBL" id="KAK2144818.1"/>
    </source>
</evidence>
<organism evidence="2 3">
    <name type="scientific">Paralvinella palmiformis</name>
    <dbReference type="NCBI Taxonomy" id="53620"/>
    <lineage>
        <taxon>Eukaryota</taxon>
        <taxon>Metazoa</taxon>
        <taxon>Spiralia</taxon>
        <taxon>Lophotrochozoa</taxon>
        <taxon>Annelida</taxon>
        <taxon>Polychaeta</taxon>
        <taxon>Sedentaria</taxon>
        <taxon>Canalipalpata</taxon>
        <taxon>Terebellida</taxon>
        <taxon>Terebelliformia</taxon>
        <taxon>Alvinellidae</taxon>
        <taxon>Paralvinella</taxon>
    </lineage>
</organism>
<name>A0AAD9MUQ0_9ANNE</name>
<proteinExistence type="predicted"/>
<feature type="region of interest" description="Disordered" evidence="1">
    <location>
        <begin position="1"/>
        <end position="24"/>
    </location>
</feature>